<organism evidence="1 2">
    <name type="scientific">Morococcus cerebrosus</name>
    <dbReference type="NCBI Taxonomy" id="1056807"/>
    <lineage>
        <taxon>Bacteria</taxon>
        <taxon>Pseudomonadati</taxon>
        <taxon>Pseudomonadota</taxon>
        <taxon>Betaproteobacteria</taxon>
        <taxon>Neisseriales</taxon>
        <taxon>Neisseriaceae</taxon>
        <taxon>Morococcus</taxon>
    </lineage>
</organism>
<evidence type="ECO:0000313" key="2">
    <source>
        <dbReference type="Proteomes" id="UP000031390"/>
    </source>
</evidence>
<accession>A0A0C1GZE8</accession>
<evidence type="ECO:0000313" key="1">
    <source>
        <dbReference type="EMBL" id="KIC07177.1"/>
    </source>
</evidence>
<name>A0A0C1GZE8_9NEIS</name>
<protein>
    <submittedName>
        <fullName evidence="1">Uncharacterized protein</fullName>
    </submittedName>
</protein>
<proteinExistence type="predicted"/>
<reference evidence="1 2" key="1">
    <citation type="submission" date="2014-12" db="EMBL/GenBank/DDBJ databases">
        <title>Genome sequence of Morococcus cerebrosus.</title>
        <authorList>
            <person name="Shin S.-K."/>
            <person name="Yi H."/>
        </authorList>
    </citation>
    <scope>NUCLEOTIDE SEQUENCE [LARGE SCALE GENOMIC DNA]</scope>
    <source>
        <strain evidence="1 2">CIP 81.93</strain>
    </source>
</reference>
<dbReference type="Proteomes" id="UP000031390">
    <property type="component" value="Unassembled WGS sequence"/>
</dbReference>
<comment type="caution">
    <text evidence="1">The sequence shown here is derived from an EMBL/GenBank/DDBJ whole genome shotgun (WGS) entry which is preliminary data.</text>
</comment>
<gene>
    <name evidence="1" type="ORF">MCC93_14640</name>
</gene>
<dbReference type="AlphaFoldDB" id="A0A0C1GZE8"/>
<sequence>MITDLKSIYWVITLRSSESSLERVFCGIIMFAAWDNAFLTA</sequence>
<dbReference type="EMBL" id="JUFZ01000065">
    <property type="protein sequence ID" value="KIC07177.1"/>
    <property type="molecule type" value="Genomic_DNA"/>
</dbReference>